<evidence type="ECO:0000313" key="2">
    <source>
        <dbReference type="EMBL" id="TEB19718.1"/>
    </source>
</evidence>
<feature type="region of interest" description="Disordered" evidence="1">
    <location>
        <begin position="263"/>
        <end position="284"/>
    </location>
</feature>
<proteinExistence type="predicted"/>
<name>A0A4Y7SDZ7_COPMI</name>
<feature type="region of interest" description="Disordered" evidence="1">
    <location>
        <begin position="1"/>
        <end position="38"/>
    </location>
</feature>
<sequence>METGMVMERTGSGGVGSAISSFDANAGVAPSSTSSSQPQLCRTLSLNFPQLPSALSTTTTTTATMVSSPFIPSSHPNDPIPSRAGPNRLPPRSKRRLPLCISTPRRYVEFEPGSPLIRIRRGGTCSRRTVEWRMAADPACTSTSTPPPPSPSPLTPSSISPSTSTSTSTSMSSTLPTASSSQHPFVTALSSSSNPHPGLSFGSNRDSPSASAVRSPLLPLPCISTPRLRRTLIHFASASPEPERASSSLCPRRFDSPLIRPIQASTSPFHPPSPERAFSPLSPPLRVDSPSLRRIRTPVSLLMSCRV</sequence>
<organism evidence="2 3">
    <name type="scientific">Coprinellus micaceus</name>
    <name type="common">Glistening ink-cap mushroom</name>
    <name type="synonym">Coprinus micaceus</name>
    <dbReference type="NCBI Taxonomy" id="71717"/>
    <lineage>
        <taxon>Eukaryota</taxon>
        <taxon>Fungi</taxon>
        <taxon>Dikarya</taxon>
        <taxon>Basidiomycota</taxon>
        <taxon>Agaricomycotina</taxon>
        <taxon>Agaricomycetes</taxon>
        <taxon>Agaricomycetidae</taxon>
        <taxon>Agaricales</taxon>
        <taxon>Agaricineae</taxon>
        <taxon>Psathyrellaceae</taxon>
        <taxon>Coprinellus</taxon>
    </lineage>
</organism>
<feature type="region of interest" description="Disordered" evidence="1">
    <location>
        <begin position="69"/>
        <end position="97"/>
    </location>
</feature>
<feature type="compositionally biased region" description="Low complexity" evidence="1">
    <location>
        <begin position="155"/>
        <end position="181"/>
    </location>
</feature>
<evidence type="ECO:0000313" key="3">
    <source>
        <dbReference type="Proteomes" id="UP000298030"/>
    </source>
</evidence>
<keyword evidence="3" id="KW-1185">Reference proteome</keyword>
<gene>
    <name evidence="2" type="ORF">FA13DRAFT_329199</name>
</gene>
<dbReference type="Proteomes" id="UP000298030">
    <property type="component" value="Unassembled WGS sequence"/>
</dbReference>
<dbReference type="EMBL" id="QPFP01000178">
    <property type="protein sequence ID" value="TEB19718.1"/>
    <property type="molecule type" value="Genomic_DNA"/>
</dbReference>
<reference evidence="2 3" key="1">
    <citation type="journal article" date="2019" name="Nat. Ecol. Evol.">
        <title>Megaphylogeny resolves global patterns of mushroom evolution.</title>
        <authorList>
            <person name="Varga T."/>
            <person name="Krizsan K."/>
            <person name="Foldi C."/>
            <person name="Dima B."/>
            <person name="Sanchez-Garcia M."/>
            <person name="Sanchez-Ramirez S."/>
            <person name="Szollosi G.J."/>
            <person name="Szarkandi J.G."/>
            <person name="Papp V."/>
            <person name="Albert L."/>
            <person name="Andreopoulos W."/>
            <person name="Angelini C."/>
            <person name="Antonin V."/>
            <person name="Barry K.W."/>
            <person name="Bougher N.L."/>
            <person name="Buchanan P."/>
            <person name="Buyck B."/>
            <person name="Bense V."/>
            <person name="Catcheside P."/>
            <person name="Chovatia M."/>
            <person name="Cooper J."/>
            <person name="Damon W."/>
            <person name="Desjardin D."/>
            <person name="Finy P."/>
            <person name="Geml J."/>
            <person name="Haridas S."/>
            <person name="Hughes K."/>
            <person name="Justo A."/>
            <person name="Karasinski D."/>
            <person name="Kautmanova I."/>
            <person name="Kiss B."/>
            <person name="Kocsube S."/>
            <person name="Kotiranta H."/>
            <person name="LaButti K.M."/>
            <person name="Lechner B.E."/>
            <person name="Liimatainen K."/>
            <person name="Lipzen A."/>
            <person name="Lukacs Z."/>
            <person name="Mihaltcheva S."/>
            <person name="Morgado L.N."/>
            <person name="Niskanen T."/>
            <person name="Noordeloos M.E."/>
            <person name="Ohm R.A."/>
            <person name="Ortiz-Santana B."/>
            <person name="Ovrebo C."/>
            <person name="Racz N."/>
            <person name="Riley R."/>
            <person name="Savchenko A."/>
            <person name="Shiryaev A."/>
            <person name="Soop K."/>
            <person name="Spirin V."/>
            <person name="Szebenyi C."/>
            <person name="Tomsovsky M."/>
            <person name="Tulloss R.E."/>
            <person name="Uehling J."/>
            <person name="Grigoriev I.V."/>
            <person name="Vagvolgyi C."/>
            <person name="Papp T."/>
            <person name="Martin F.M."/>
            <person name="Miettinen O."/>
            <person name="Hibbett D.S."/>
            <person name="Nagy L.G."/>
        </authorList>
    </citation>
    <scope>NUCLEOTIDE SEQUENCE [LARGE SCALE GENOMIC DNA]</scope>
    <source>
        <strain evidence="2 3">FP101781</strain>
    </source>
</reference>
<accession>A0A4Y7SDZ7</accession>
<feature type="compositionally biased region" description="Polar residues" evidence="1">
    <location>
        <begin position="182"/>
        <end position="212"/>
    </location>
</feature>
<protein>
    <submittedName>
        <fullName evidence="2">Uncharacterized protein</fullName>
    </submittedName>
</protein>
<dbReference type="AlphaFoldDB" id="A0A4Y7SDZ7"/>
<feature type="region of interest" description="Disordered" evidence="1">
    <location>
        <begin position="137"/>
        <end position="216"/>
    </location>
</feature>
<evidence type="ECO:0000256" key="1">
    <source>
        <dbReference type="SAM" id="MobiDB-lite"/>
    </source>
</evidence>
<comment type="caution">
    <text evidence="2">The sequence shown here is derived from an EMBL/GenBank/DDBJ whole genome shotgun (WGS) entry which is preliminary data.</text>
</comment>
<feature type="compositionally biased region" description="Pro residues" evidence="1">
    <location>
        <begin position="145"/>
        <end position="154"/>
    </location>
</feature>